<evidence type="ECO:0000313" key="2">
    <source>
        <dbReference type="EMBL" id="NOJ72350.1"/>
    </source>
</evidence>
<dbReference type="Gene3D" id="3.40.50.300">
    <property type="entry name" value="P-loop containing nucleotide triphosphate hydrolases"/>
    <property type="match status" value="1"/>
</dbReference>
<dbReference type="AlphaFoldDB" id="A0AAP7A0S7"/>
<dbReference type="EMBL" id="JABFOR010000024">
    <property type="protein sequence ID" value="NOJ72350.1"/>
    <property type="molecule type" value="Genomic_DNA"/>
</dbReference>
<reference evidence="2 3" key="1">
    <citation type="submission" date="2020-05" db="EMBL/GenBank/DDBJ databases">
        <title>Whole genome sequencing and identification of novel metabolites from Paenibacillus alvei strain JR949.</title>
        <authorList>
            <person name="Rajendhran J."/>
            <person name="Sree Pranav P."/>
            <person name="Mahalakshmi B."/>
            <person name="Karthikeyan R."/>
        </authorList>
    </citation>
    <scope>NUCLEOTIDE SEQUENCE [LARGE SCALE GENOMIC DNA]</scope>
    <source>
        <strain evidence="2 3">JR949</strain>
    </source>
</reference>
<dbReference type="InterPro" id="IPR027417">
    <property type="entry name" value="P-loop_NTPase"/>
</dbReference>
<dbReference type="RefSeq" id="WP_171417923.1">
    <property type="nucleotide sequence ID" value="NZ_JABFOR010000024.1"/>
</dbReference>
<evidence type="ECO:0000313" key="3">
    <source>
        <dbReference type="Proteomes" id="UP000552038"/>
    </source>
</evidence>
<keyword evidence="1" id="KW-0812">Transmembrane</keyword>
<protein>
    <submittedName>
        <fullName evidence="2">Flp pilus assembly complex ATPase component TadA</fullName>
    </submittedName>
</protein>
<organism evidence="2 3">
    <name type="scientific">Paenibacillus alvei</name>
    <name type="common">Bacillus alvei</name>
    <dbReference type="NCBI Taxonomy" id="44250"/>
    <lineage>
        <taxon>Bacteria</taxon>
        <taxon>Bacillati</taxon>
        <taxon>Bacillota</taxon>
        <taxon>Bacilli</taxon>
        <taxon>Bacillales</taxon>
        <taxon>Paenibacillaceae</taxon>
        <taxon>Paenibacillus</taxon>
    </lineage>
</organism>
<evidence type="ECO:0000256" key="1">
    <source>
        <dbReference type="SAM" id="Phobius"/>
    </source>
</evidence>
<comment type="caution">
    <text evidence="2">The sequence shown here is derived from an EMBL/GenBank/DDBJ whole genome shotgun (WGS) entry which is preliminary data.</text>
</comment>
<name>A0AAP7A0S7_PAEAL</name>
<gene>
    <name evidence="2" type="primary">tadA</name>
    <name evidence="2" type="ORF">HMI46_17530</name>
</gene>
<keyword evidence="1" id="KW-0472">Membrane</keyword>
<dbReference type="Proteomes" id="UP000552038">
    <property type="component" value="Unassembled WGS sequence"/>
</dbReference>
<dbReference type="SUPFAM" id="SSF52540">
    <property type="entry name" value="P-loop containing nucleoside triphosphate hydrolases"/>
    <property type="match status" value="1"/>
</dbReference>
<sequence>MSLWSYVLFSILGGAILFVALYVYWRMLRHWRSQVVYRNEDEWTWDRLHQAVKDTFLAWTSDLPLDMYREEGEFSREMKRRVSLRKSLRSCCSGDTADKEYIKEWIVDMLREQVRLTKSNADQLLPIERPERLTSQDKFDLLLFVYKKRHGFDALSRLIEKYGWDERKRMLSAQGEYQLHDVITSEDIDTSFRLERLQFSWEDRIRIIAQRLYQLYKGFSVIDEIRDMRIDGVSGGVSGIPDEAMTKGDYWSNPSRASFAKNEGEPAVGVMQRACDSIWIFYKGKSIRLAFLTFGTESELRRVCHNIYKYQTPGSLTEADGYRINHMKDGSRVVVLRPPFAESWSFFVRKFDTQVVSLDQLIQDKNAELPIKLLHFLMRGARITAITGAQGSGKTTLLMALIQSIYAFYPLRVQEQAFELNLRKIYPERNILTLRETERIAGQAGLDVQKKTDGTVHILGEVATDPVAAWMIQMSQVASLFTVFTHHAKTFPDLVLSLRNSLLKTGMFHNESIAEQQVSQVIHFDIHLARDAEGNRYIERITECIPINNADECDLHDDKPLVPNITWDSYIDSTQRVHRYIMRTRSFTHRNIIEYHHGRYYLVNPISVNQKEAMEAEMTTEDRLRFREWLAQEGGYSVAS</sequence>
<proteinExistence type="predicted"/>
<accession>A0AAP7A0S7</accession>
<feature type="transmembrane region" description="Helical" evidence="1">
    <location>
        <begin position="6"/>
        <end position="25"/>
    </location>
</feature>
<keyword evidence="1" id="KW-1133">Transmembrane helix</keyword>